<keyword evidence="1" id="KW-1185">Reference proteome</keyword>
<name>A0A0K0FLP6_STRVS</name>
<sequence>MFNCSYLFKRSTQIICLNRSLKNFLPKKTYQNKIKYDEVEPAPHLDGKLLSHLQQISLLKFTEKDIENLKEDIFLANAIFQCKDKTRDVEPLYSTINEVKNCPTREDMPDQCEKKLILGNTRHISEDYFASPEANRPLDNINP</sequence>
<evidence type="ECO:0000313" key="1">
    <source>
        <dbReference type="Proteomes" id="UP000035680"/>
    </source>
</evidence>
<dbReference type="STRING" id="75913.A0A0K0FLP6"/>
<dbReference type="AlphaFoldDB" id="A0A0K0FLP6"/>
<evidence type="ECO:0000313" key="2">
    <source>
        <dbReference type="WBParaSite" id="SVE_0996200.1"/>
    </source>
</evidence>
<accession>A0A0K0FLP6</accession>
<organism evidence="1 2">
    <name type="scientific">Strongyloides venezuelensis</name>
    <name type="common">Threadworm</name>
    <dbReference type="NCBI Taxonomy" id="75913"/>
    <lineage>
        <taxon>Eukaryota</taxon>
        <taxon>Metazoa</taxon>
        <taxon>Ecdysozoa</taxon>
        <taxon>Nematoda</taxon>
        <taxon>Chromadorea</taxon>
        <taxon>Rhabditida</taxon>
        <taxon>Tylenchina</taxon>
        <taxon>Panagrolaimomorpha</taxon>
        <taxon>Strongyloidoidea</taxon>
        <taxon>Strongyloididae</taxon>
        <taxon>Strongyloides</taxon>
    </lineage>
</organism>
<dbReference type="WBParaSite" id="SVE_0996200.1">
    <property type="protein sequence ID" value="SVE_0996200.1"/>
    <property type="gene ID" value="SVE_0996200"/>
</dbReference>
<proteinExistence type="predicted"/>
<protein>
    <submittedName>
        <fullName evidence="2">Glutamyl-tRNA(Gln) amidotransferase subunit F, mitochondrial</fullName>
    </submittedName>
</protein>
<reference evidence="1" key="1">
    <citation type="submission" date="2014-07" db="EMBL/GenBank/DDBJ databases">
        <authorList>
            <person name="Martin A.A"/>
            <person name="De Silva N."/>
        </authorList>
    </citation>
    <scope>NUCLEOTIDE SEQUENCE</scope>
</reference>
<dbReference type="Proteomes" id="UP000035680">
    <property type="component" value="Unassembled WGS sequence"/>
</dbReference>
<reference evidence="2" key="2">
    <citation type="submission" date="2015-08" db="UniProtKB">
        <authorList>
            <consortium name="WormBaseParasite"/>
        </authorList>
    </citation>
    <scope>IDENTIFICATION</scope>
</reference>